<reference evidence="5" key="1">
    <citation type="journal article" date="2021" name="Sci. Adv.">
        <title>The American lobster genome reveals insights on longevity, neural, and immune adaptations.</title>
        <authorList>
            <person name="Polinski J.M."/>
            <person name="Zimin A.V."/>
            <person name="Clark K.F."/>
            <person name="Kohn A.B."/>
            <person name="Sadowski N."/>
            <person name="Timp W."/>
            <person name="Ptitsyn A."/>
            <person name="Khanna P."/>
            <person name="Romanova D.Y."/>
            <person name="Williams P."/>
            <person name="Greenwood S.J."/>
            <person name="Moroz L.L."/>
            <person name="Walt D.R."/>
            <person name="Bodnar A.G."/>
        </authorList>
    </citation>
    <scope>NUCLEOTIDE SEQUENCE</scope>
    <source>
        <strain evidence="5">GMGI-L3</strain>
    </source>
</reference>
<keyword evidence="1 2" id="KW-1015">Disulfide bond</keyword>
<evidence type="ECO:0000256" key="1">
    <source>
        <dbReference type="ARBA" id="ARBA00023157"/>
    </source>
</evidence>
<dbReference type="EMBL" id="JAHLQT010024020">
    <property type="protein sequence ID" value="KAG7165677.1"/>
    <property type="molecule type" value="Genomic_DNA"/>
</dbReference>
<evidence type="ECO:0000256" key="3">
    <source>
        <dbReference type="SAM" id="MobiDB-lite"/>
    </source>
</evidence>
<dbReference type="Pfam" id="PF00431">
    <property type="entry name" value="CUB"/>
    <property type="match status" value="1"/>
</dbReference>
<dbReference type="CDD" id="cd00041">
    <property type="entry name" value="CUB"/>
    <property type="match status" value="1"/>
</dbReference>
<feature type="disulfide bond" evidence="2">
    <location>
        <begin position="124"/>
        <end position="151"/>
    </location>
</feature>
<sequence>INRKNKHHVKYPDVPSAIKPVPHGPGIPIPTPPENYRDMILDDDHDIDEDIEETDASSTYLPTASAKEPIPFSQAELNDLTRDLLRHRLKYLLLPSSHEVVFTSGDNNVHKGFMIHLTSCRSSCHQTLNASSKGGVKTPGYPLQQHHNTACEWHFVATPGKRIKLKIRLLMVSCRRSYLAVNPHLTKDQQLYQAGVGHIYCGDWLVRTVYSTSNAMGVFYLGQGRAHGVRITYREI</sequence>
<accession>A0A8J5JW90</accession>
<dbReference type="PANTHER" id="PTHR46908">
    <property type="entry name" value="CUBILIN-LIKE PROTEIN"/>
    <property type="match status" value="1"/>
</dbReference>
<evidence type="ECO:0000256" key="2">
    <source>
        <dbReference type="PROSITE-ProRule" id="PRU00059"/>
    </source>
</evidence>
<evidence type="ECO:0000259" key="4">
    <source>
        <dbReference type="PROSITE" id="PS01180"/>
    </source>
</evidence>
<comment type="caution">
    <text evidence="5">The sequence shown here is derived from an EMBL/GenBank/DDBJ whole genome shotgun (WGS) entry which is preliminary data.</text>
</comment>
<gene>
    <name evidence="5" type="primary">Cubn-L4</name>
    <name evidence="5" type="ORF">Hamer_G013189</name>
</gene>
<dbReference type="SUPFAM" id="SSF49854">
    <property type="entry name" value="Spermadhesin, CUB domain"/>
    <property type="match status" value="1"/>
</dbReference>
<organism evidence="5 6">
    <name type="scientific">Homarus americanus</name>
    <name type="common">American lobster</name>
    <dbReference type="NCBI Taxonomy" id="6706"/>
    <lineage>
        <taxon>Eukaryota</taxon>
        <taxon>Metazoa</taxon>
        <taxon>Ecdysozoa</taxon>
        <taxon>Arthropoda</taxon>
        <taxon>Crustacea</taxon>
        <taxon>Multicrustacea</taxon>
        <taxon>Malacostraca</taxon>
        <taxon>Eumalacostraca</taxon>
        <taxon>Eucarida</taxon>
        <taxon>Decapoda</taxon>
        <taxon>Pleocyemata</taxon>
        <taxon>Astacidea</taxon>
        <taxon>Nephropoidea</taxon>
        <taxon>Nephropidae</taxon>
        <taxon>Homarus</taxon>
    </lineage>
</organism>
<dbReference type="Gene3D" id="2.60.120.290">
    <property type="entry name" value="Spermadhesin, CUB domain"/>
    <property type="match status" value="1"/>
</dbReference>
<dbReference type="PROSITE" id="PS01180">
    <property type="entry name" value="CUB"/>
    <property type="match status" value="1"/>
</dbReference>
<evidence type="ECO:0000313" key="6">
    <source>
        <dbReference type="Proteomes" id="UP000747542"/>
    </source>
</evidence>
<comment type="caution">
    <text evidence="2">Lacks conserved residue(s) required for the propagation of feature annotation.</text>
</comment>
<dbReference type="InterPro" id="IPR035914">
    <property type="entry name" value="Sperma_CUB_dom_sf"/>
</dbReference>
<dbReference type="Proteomes" id="UP000747542">
    <property type="component" value="Unassembled WGS sequence"/>
</dbReference>
<protein>
    <submittedName>
        <fullName evidence="5">Cubilin-like 4</fullName>
    </submittedName>
</protein>
<dbReference type="AlphaFoldDB" id="A0A8J5JW90"/>
<proteinExistence type="predicted"/>
<keyword evidence="6" id="KW-1185">Reference proteome</keyword>
<evidence type="ECO:0000313" key="5">
    <source>
        <dbReference type="EMBL" id="KAG7165677.1"/>
    </source>
</evidence>
<dbReference type="InterPro" id="IPR000859">
    <property type="entry name" value="CUB_dom"/>
</dbReference>
<dbReference type="SMART" id="SM00042">
    <property type="entry name" value="CUB"/>
    <property type="match status" value="1"/>
</dbReference>
<feature type="non-terminal residue" evidence="5">
    <location>
        <position position="1"/>
    </location>
</feature>
<feature type="region of interest" description="Disordered" evidence="3">
    <location>
        <begin position="1"/>
        <end position="25"/>
    </location>
</feature>
<name>A0A8J5JW90_HOMAM</name>
<dbReference type="PANTHER" id="PTHR46908:SF4">
    <property type="entry name" value="TUMOR NECROSIS FACTOR-INDUCIBLE GENE 6 PROTEIN"/>
    <property type="match status" value="1"/>
</dbReference>
<dbReference type="InterPro" id="IPR052129">
    <property type="entry name" value="Spermadhesin-Link_domain"/>
</dbReference>
<feature type="domain" description="CUB" evidence="4">
    <location>
        <begin position="124"/>
        <end position="236"/>
    </location>
</feature>